<gene>
    <name evidence="1" type="ORF">GCM10009844_30740</name>
</gene>
<comment type="caution">
    <text evidence="1">The sequence shown here is derived from an EMBL/GenBank/DDBJ whole genome shotgun (WGS) entry which is preliminary data.</text>
</comment>
<reference evidence="2" key="1">
    <citation type="journal article" date="2019" name="Int. J. Syst. Evol. Microbiol.">
        <title>The Global Catalogue of Microorganisms (GCM) 10K type strain sequencing project: providing services to taxonomists for standard genome sequencing and annotation.</title>
        <authorList>
            <consortium name="The Broad Institute Genomics Platform"/>
            <consortium name="The Broad Institute Genome Sequencing Center for Infectious Disease"/>
            <person name="Wu L."/>
            <person name="Ma J."/>
        </authorList>
    </citation>
    <scope>NUCLEOTIDE SEQUENCE [LARGE SCALE GENOMIC DNA]</scope>
    <source>
        <strain evidence="2">JCM 16022</strain>
    </source>
</reference>
<proteinExistence type="predicted"/>
<dbReference type="PANTHER" id="PTHR19288:SF95">
    <property type="entry name" value="D-GLYCEROL 3-PHOSPHATE PHOSPHATASE"/>
    <property type="match status" value="1"/>
</dbReference>
<dbReference type="Pfam" id="PF13344">
    <property type="entry name" value="Hydrolase_6"/>
    <property type="match status" value="1"/>
</dbReference>
<dbReference type="RefSeq" id="WP_344154023.1">
    <property type="nucleotide sequence ID" value="NZ_BAAAQR010000010.1"/>
</dbReference>
<dbReference type="SUPFAM" id="SSF56784">
    <property type="entry name" value="HAD-like"/>
    <property type="match status" value="1"/>
</dbReference>
<dbReference type="EMBL" id="BAAAQR010000010">
    <property type="protein sequence ID" value="GAA2150150.1"/>
    <property type="molecule type" value="Genomic_DNA"/>
</dbReference>
<dbReference type="InterPro" id="IPR023214">
    <property type="entry name" value="HAD_sf"/>
</dbReference>
<evidence type="ECO:0000313" key="2">
    <source>
        <dbReference type="Proteomes" id="UP001501771"/>
    </source>
</evidence>
<keyword evidence="2" id="KW-1185">Reference proteome</keyword>
<evidence type="ECO:0000313" key="1">
    <source>
        <dbReference type="EMBL" id="GAA2150150.1"/>
    </source>
</evidence>
<dbReference type="InterPro" id="IPR006357">
    <property type="entry name" value="HAD-SF_hydro_IIA"/>
</dbReference>
<dbReference type="Gene3D" id="3.40.50.1000">
    <property type="entry name" value="HAD superfamily/HAD-like"/>
    <property type="match status" value="2"/>
</dbReference>
<protein>
    <submittedName>
        <fullName evidence="1">HAD hydrolase-like protein</fullName>
    </submittedName>
</protein>
<dbReference type="NCBIfam" id="TIGR01460">
    <property type="entry name" value="HAD-SF-IIA"/>
    <property type="match status" value="1"/>
</dbReference>
<accession>A0ABP5LRR6</accession>
<dbReference type="Proteomes" id="UP001501771">
    <property type="component" value="Unassembled WGS sequence"/>
</dbReference>
<dbReference type="Pfam" id="PF13242">
    <property type="entry name" value="Hydrolase_like"/>
    <property type="match status" value="1"/>
</dbReference>
<organism evidence="1 2">
    <name type="scientific">Nocardioides koreensis</name>
    <dbReference type="NCBI Taxonomy" id="433651"/>
    <lineage>
        <taxon>Bacteria</taxon>
        <taxon>Bacillati</taxon>
        <taxon>Actinomycetota</taxon>
        <taxon>Actinomycetes</taxon>
        <taxon>Propionibacteriales</taxon>
        <taxon>Nocardioidaceae</taxon>
        <taxon>Nocardioides</taxon>
    </lineage>
</organism>
<sequence>MLGSSDRPLCAAYDLAMLDLDGVVYVGGEAVPGAPGHLAAVREAGMRLAFITNNAARSPARVAEHLRELGVSAEESDVVTSAQAAARLLADRLGGGAEVALLGGAGLEEALLAEGLKPVTVHDEARAIVSGYGPDVVWRDIMQAAVRIRDGLLWVASNTDRTFPTEYGVAPGHGVLVATLSSFSGVEPLVAGKPQRPLLDETVRRVGGERPLMVGDRLDTDIAGAQHAGFDSLLVMTGVTGLPELVAATADERPTYVAPDLAGLLEAQPVPDADDGDPVLGGWKAEVRSGRLVVDGDGSPGDWWRVVASAAWGHLDETGDVVDVSDLRAPLP</sequence>
<name>A0ABP5LRR6_9ACTN</name>
<dbReference type="PANTHER" id="PTHR19288">
    <property type="entry name" value="4-NITROPHENYLPHOSPHATASE-RELATED"/>
    <property type="match status" value="1"/>
</dbReference>
<dbReference type="InterPro" id="IPR036412">
    <property type="entry name" value="HAD-like_sf"/>
</dbReference>